<dbReference type="EMBL" id="JAHQIW010007481">
    <property type="protein sequence ID" value="KAJ1374695.1"/>
    <property type="molecule type" value="Genomic_DNA"/>
</dbReference>
<protein>
    <submittedName>
        <fullName evidence="2">Uncharacterized protein</fullName>
    </submittedName>
</protein>
<sequence>MEKLKRAEENEGEVDNDEVAVSNQRESLMRAEQEQKLAQRSHSQGIAVTSGEDEDASDSSQIISLRDQVVMYNGSSQDTNTALIKKLERELTDAQLCNLRLNAKIGALVSGGSTAIKKELIDLKVSADV</sequence>
<evidence type="ECO:0000256" key="1">
    <source>
        <dbReference type="SAM" id="MobiDB-lite"/>
    </source>
</evidence>
<accession>A0AAD5RDY3</accession>
<gene>
    <name evidence="2" type="ORF">KIN20_037445</name>
</gene>
<evidence type="ECO:0000313" key="2">
    <source>
        <dbReference type="EMBL" id="KAJ1374695.1"/>
    </source>
</evidence>
<feature type="compositionally biased region" description="Basic and acidic residues" evidence="1">
    <location>
        <begin position="27"/>
        <end position="37"/>
    </location>
</feature>
<keyword evidence="3" id="KW-1185">Reference proteome</keyword>
<organism evidence="2 3">
    <name type="scientific">Parelaphostrongylus tenuis</name>
    <name type="common">Meningeal worm</name>
    <dbReference type="NCBI Taxonomy" id="148309"/>
    <lineage>
        <taxon>Eukaryota</taxon>
        <taxon>Metazoa</taxon>
        <taxon>Ecdysozoa</taxon>
        <taxon>Nematoda</taxon>
        <taxon>Chromadorea</taxon>
        <taxon>Rhabditida</taxon>
        <taxon>Rhabditina</taxon>
        <taxon>Rhabditomorpha</taxon>
        <taxon>Strongyloidea</taxon>
        <taxon>Metastrongylidae</taxon>
        <taxon>Parelaphostrongylus</taxon>
    </lineage>
</organism>
<dbReference type="Proteomes" id="UP001196413">
    <property type="component" value="Unassembled WGS sequence"/>
</dbReference>
<feature type="compositionally biased region" description="Polar residues" evidence="1">
    <location>
        <begin position="38"/>
        <end position="47"/>
    </location>
</feature>
<evidence type="ECO:0000313" key="3">
    <source>
        <dbReference type="Proteomes" id="UP001196413"/>
    </source>
</evidence>
<feature type="region of interest" description="Disordered" evidence="1">
    <location>
        <begin position="1"/>
        <end position="60"/>
    </location>
</feature>
<comment type="caution">
    <text evidence="2">The sequence shown here is derived from an EMBL/GenBank/DDBJ whole genome shotgun (WGS) entry which is preliminary data.</text>
</comment>
<proteinExistence type="predicted"/>
<name>A0AAD5RDY3_PARTN</name>
<reference evidence="2" key="1">
    <citation type="submission" date="2021-06" db="EMBL/GenBank/DDBJ databases">
        <title>Parelaphostrongylus tenuis whole genome reference sequence.</title>
        <authorList>
            <person name="Garwood T.J."/>
            <person name="Larsen P.A."/>
            <person name="Fountain-Jones N.M."/>
            <person name="Garbe J.R."/>
            <person name="Macchietto M.G."/>
            <person name="Kania S.A."/>
            <person name="Gerhold R.W."/>
            <person name="Richards J.E."/>
            <person name="Wolf T.M."/>
        </authorList>
    </citation>
    <scope>NUCLEOTIDE SEQUENCE</scope>
    <source>
        <strain evidence="2">MNPRO001-30</strain>
        <tissue evidence="2">Meninges</tissue>
    </source>
</reference>
<dbReference type="AlphaFoldDB" id="A0AAD5RDY3"/>